<organism evidence="1 2">
    <name type="scientific">Aspergillus leporis</name>
    <dbReference type="NCBI Taxonomy" id="41062"/>
    <lineage>
        <taxon>Eukaryota</taxon>
        <taxon>Fungi</taxon>
        <taxon>Dikarya</taxon>
        <taxon>Ascomycota</taxon>
        <taxon>Pezizomycotina</taxon>
        <taxon>Eurotiomycetes</taxon>
        <taxon>Eurotiomycetidae</taxon>
        <taxon>Eurotiales</taxon>
        <taxon>Aspergillaceae</taxon>
        <taxon>Aspergillus</taxon>
        <taxon>Aspergillus subgen. Circumdati</taxon>
    </lineage>
</organism>
<reference evidence="1 2" key="1">
    <citation type="submission" date="2019-04" db="EMBL/GenBank/DDBJ databases">
        <title>Friends and foes A comparative genomics study of 23 Aspergillus species from section Flavi.</title>
        <authorList>
            <consortium name="DOE Joint Genome Institute"/>
            <person name="Kjaerbolling I."/>
            <person name="Vesth T."/>
            <person name="Frisvad J.C."/>
            <person name="Nybo J.L."/>
            <person name="Theobald S."/>
            <person name="Kildgaard S."/>
            <person name="Isbrandt T."/>
            <person name="Kuo A."/>
            <person name="Sato A."/>
            <person name="Lyhne E.K."/>
            <person name="Kogle M.E."/>
            <person name="Wiebenga A."/>
            <person name="Kun R.S."/>
            <person name="Lubbers R.J."/>
            <person name="Makela M.R."/>
            <person name="Barry K."/>
            <person name="Chovatia M."/>
            <person name="Clum A."/>
            <person name="Daum C."/>
            <person name="Haridas S."/>
            <person name="He G."/>
            <person name="LaButti K."/>
            <person name="Lipzen A."/>
            <person name="Mondo S."/>
            <person name="Riley R."/>
            <person name="Salamov A."/>
            <person name="Simmons B.A."/>
            <person name="Magnuson J.K."/>
            <person name="Henrissat B."/>
            <person name="Mortensen U.H."/>
            <person name="Larsen T.O."/>
            <person name="Devries R.P."/>
            <person name="Grigoriev I.V."/>
            <person name="Machida M."/>
            <person name="Baker S.E."/>
            <person name="Andersen M.R."/>
        </authorList>
    </citation>
    <scope>NUCLEOTIDE SEQUENCE [LARGE SCALE GENOMIC DNA]</scope>
    <source>
        <strain evidence="1 2">CBS 151.66</strain>
    </source>
</reference>
<keyword evidence="2" id="KW-1185">Reference proteome</keyword>
<gene>
    <name evidence="1" type="ORF">BDV29DRAFT_152509</name>
</gene>
<proteinExistence type="predicted"/>
<sequence length="154" mass="16630">MSRRTSPPGAAKVLQTIPRNAHQALNTWTINVSLRASLNALQGCAWPVRRTGEECVVEKQPECPPGTDLRGGICVAIQRLECPLGLGLQGKKGGRTSEPDCPPGQKYNGFSCALEAGPQCPLGLSTMARRAQSMQFHLAMNFSTARQSSHTIRF</sequence>
<dbReference type="AlphaFoldDB" id="A0A5N5XGH8"/>
<name>A0A5N5XGH8_9EURO</name>
<dbReference type="Proteomes" id="UP000326565">
    <property type="component" value="Unassembled WGS sequence"/>
</dbReference>
<dbReference type="EMBL" id="ML732156">
    <property type="protein sequence ID" value="KAB8078614.1"/>
    <property type="molecule type" value="Genomic_DNA"/>
</dbReference>
<evidence type="ECO:0000313" key="2">
    <source>
        <dbReference type="Proteomes" id="UP000326565"/>
    </source>
</evidence>
<protein>
    <submittedName>
        <fullName evidence="1">Uncharacterized protein</fullName>
    </submittedName>
</protein>
<evidence type="ECO:0000313" key="1">
    <source>
        <dbReference type="EMBL" id="KAB8078614.1"/>
    </source>
</evidence>
<accession>A0A5N5XGH8</accession>